<proteinExistence type="predicted"/>
<evidence type="ECO:0000313" key="6">
    <source>
        <dbReference type="EMBL" id="KAF2829512.1"/>
    </source>
</evidence>
<dbReference type="OrthoDB" id="5392779at2759"/>
<evidence type="ECO:0000256" key="4">
    <source>
        <dbReference type="SAM" id="MobiDB-lite"/>
    </source>
</evidence>
<dbReference type="SMART" id="SM00066">
    <property type="entry name" value="GAL4"/>
    <property type="match status" value="1"/>
</dbReference>
<dbReference type="CDD" id="cd12148">
    <property type="entry name" value="fungal_TF_MHR"/>
    <property type="match status" value="1"/>
</dbReference>
<dbReference type="CDD" id="cd00067">
    <property type="entry name" value="GAL4"/>
    <property type="match status" value="1"/>
</dbReference>
<keyword evidence="7" id="KW-1185">Reference proteome</keyword>
<dbReference type="AlphaFoldDB" id="A0A6A7A8A0"/>
<dbReference type="PANTHER" id="PTHR47840:SF1">
    <property type="entry name" value="ZN(II)2CYS6 TRANSCRIPTION FACTOR (EUROFUNG)"/>
    <property type="match status" value="1"/>
</dbReference>
<gene>
    <name evidence="6" type="ORF">CC86DRAFT_380204</name>
</gene>
<dbReference type="InterPro" id="IPR001138">
    <property type="entry name" value="Zn2Cys6_DnaBD"/>
</dbReference>
<dbReference type="PROSITE" id="PS00463">
    <property type="entry name" value="ZN2_CY6_FUNGAL_1"/>
    <property type="match status" value="1"/>
</dbReference>
<reference evidence="6" key="1">
    <citation type="journal article" date="2020" name="Stud. Mycol.">
        <title>101 Dothideomycetes genomes: a test case for predicting lifestyles and emergence of pathogens.</title>
        <authorList>
            <person name="Haridas S."/>
            <person name="Albert R."/>
            <person name="Binder M."/>
            <person name="Bloem J."/>
            <person name="Labutti K."/>
            <person name="Salamov A."/>
            <person name="Andreopoulos B."/>
            <person name="Baker S."/>
            <person name="Barry K."/>
            <person name="Bills G."/>
            <person name="Bluhm B."/>
            <person name="Cannon C."/>
            <person name="Castanera R."/>
            <person name="Culley D."/>
            <person name="Daum C."/>
            <person name="Ezra D."/>
            <person name="Gonzalez J."/>
            <person name="Henrissat B."/>
            <person name="Kuo A."/>
            <person name="Liang C."/>
            <person name="Lipzen A."/>
            <person name="Lutzoni F."/>
            <person name="Magnuson J."/>
            <person name="Mondo S."/>
            <person name="Nolan M."/>
            <person name="Ohm R."/>
            <person name="Pangilinan J."/>
            <person name="Park H.-J."/>
            <person name="Ramirez L."/>
            <person name="Alfaro M."/>
            <person name="Sun H."/>
            <person name="Tritt A."/>
            <person name="Yoshinaga Y."/>
            <person name="Zwiers L.-H."/>
            <person name="Turgeon B."/>
            <person name="Goodwin S."/>
            <person name="Spatafora J."/>
            <person name="Crous P."/>
            <person name="Grigoriev I."/>
        </authorList>
    </citation>
    <scope>NUCLEOTIDE SEQUENCE</scope>
    <source>
        <strain evidence="6">CBS 113818</strain>
    </source>
</reference>
<dbReference type="SUPFAM" id="SSF57701">
    <property type="entry name" value="Zn2/Cys6 DNA-binding domain"/>
    <property type="match status" value="1"/>
</dbReference>
<sequence>MPSSRSSSVLSHESRAEAKRRKIRKGTRSCWECKRRKMKCVLDPLAGPDSNCQGCQRRGSPCVSQAFPWDVSQSSGAGAAAHIHGKQMDSDAPDSNCSNGFATPASTTSDHSLRAGGTSEFSKTTHGGFTHTFTASEVWSNSQMLSYYLHDSLPSLEETKWILEASKASSNLALRSLMVPYSAFEGIDGETACGPMKIPGRTAHPVLIARHMLQLAACLHHLHSNTQKEVVGSQKSRRDLMERLADTAIRLVTTNDDLLGSIEGLQCVMIESIYHVNKGNLRRSWVTCRRAFSIAQLMGLSRSASQAQYKVLDPETQYSSQHMWFRMVGLERHLCLMMGLPQGCLDRSMASDLALAGDTPMGRLERMHCVLASRILERNESALGSDNRALTRDLDLDIQKAARTFPSKWWLPPSLIVDSTESQDLFWEARRLFAHVFHYSLVLQLHMPYMLHFTSDQGVCDYSRITCVNASREVISRFITLRSSNRIALDCRTIDFFALMAAMTLLIAHLDGHRIGAGNLLAHQYLSDRAMIEQVQDCMEKLHRLNRDALSAQSADLLRRLLAMEAKAVSGEAMADAQSTDASPLITDEDSHVSVDVTTPYYNIIKIAREGIRRHRPMPSSDSAQSATLVDDDEISMSTVYQATMSNGARWSEADMDFSQIQVLPTETFLHDDWCSSTRADCHDSAFQGVDLAFFDNLMRTSGSDDNLDCWLTQTQLQPASTE</sequence>
<keyword evidence="3" id="KW-0539">Nucleus</keyword>
<feature type="region of interest" description="Disordered" evidence="4">
    <location>
        <begin position="1"/>
        <end position="21"/>
    </location>
</feature>
<name>A0A6A7A8A0_9PLEO</name>
<keyword evidence="2" id="KW-0804">Transcription</keyword>
<dbReference type="Gene3D" id="4.10.240.10">
    <property type="entry name" value="Zn(2)-C6 fungal-type DNA-binding domain"/>
    <property type="match status" value="1"/>
</dbReference>
<dbReference type="PROSITE" id="PS50048">
    <property type="entry name" value="ZN2_CY6_FUNGAL_2"/>
    <property type="match status" value="1"/>
</dbReference>
<dbReference type="EMBL" id="MU006221">
    <property type="protein sequence ID" value="KAF2829512.1"/>
    <property type="molecule type" value="Genomic_DNA"/>
</dbReference>
<dbReference type="GO" id="GO:0008270">
    <property type="term" value="F:zinc ion binding"/>
    <property type="evidence" value="ECO:0007669"/>
    <property type="project" value="InterPro"/>
</dbReference>
<dbReference type="PANTHER" id="PTHR47840">
    <property type="entry name" value="ZN(II)2CYS6 TRANSCRIPTION FACTOR (EUROFUNG)-RELATED"/>
    <property type="match status" value="1"/>
</dbReference>
<feature type="region of interest" description="Disordered" evidence="4">
    <location>
        <begin position="78"/>
        <end position="121"/>
    </location>
</feature>
<evidence type="ECO:0000256" key="3">
    <source>
        <dbReference type="ARBA" id="ARBA00023242"/>
    </source>
</evidence>
<dbReference type="Pfam" id="PF00172">
    <property type="entry name" value="Zn_clus"/>
    <property type="match status" value="1"/>
</dbReference>
<feature type="compositionally biased region" description="Low complexity" evidence="4">
    <location>
        <begin position="1"/>
        <end position="11"/>
    </location>
</feature>
<accession>A0A6A7A8A0</accession>
<evidence type="ECO:0000256" key="2">
    <source>
        <dbReference type="ARBA" id="ARBA00023163"/>
    </source>
</evidence>
<feature type="domain" description="Zn(2)-C6 fungal-type" evidence="5">
    <location>
        <begin position="29"/>
        <end position="64"/>
    </location>
</feature>
<organism evidence="6 7">
    <name type="scientific">Ophiobolus disseminans</name>
    <dbReference type="NCBI Taxonomy" id="1469910"/>
    <lineage>
        <taxon>Eukaryota</taxon>
        <taxon>Fungi</taxon>
        <taxon>Dikarya</taxon>
        <taxon>Ascomycota</taxon>
        <taxon>Pezizomycotina</taxon>
        <taxon>Dothideomycetes</taxon>
        <taxon>Pleosporomycetidae</taxon>
        <taxon>Pleosporales</taxon>
        <taxon>Pleosporineae</taxon>
        <taxon>Phaeosphaeriaceae</taxon>
        <taxon>Ophiobolus</taxon>
    </lineage>
</organism>
<keyword evidence="1" id="KW-0805">Transcription regulation</keyword>
<evidence type="ECO:0000313" key="7">
    <source>
        <dbReference type="Proteomes" id="UP000799424"/>
    </source>
</evidence>
<protein>
    <recommendedName>
        <fullName evidence="5">Zn(2)-C6 fungal-type domain-containing protein</fullName>
    </recommendedName>
</protein>
<dbReference type="InterPro" id="IPR036864">
    <property type="entry name" value="Zn2-C6_fun-type_DNA-bd_sf"/>
</dbReference>
<dbReference type="Proteomes" id="UP000799424">
    <property type="component" value="Unassembled WGS sequence"/>
</dbReference>
<dbReference type="GO" id="GO:0000981">
    <property type="term" value="F:DNA-binding transcription factor activity, RNA polymerase II-specific"/>
    <property type="evidence" value="ECO:0007669"/>
    <property type="project" value="InterPro"/>
</dbReference>
<evidence type="ECO:0000259" key="5">
    <source>
        <dbReference type="PROSITE" id="PS50048"/>
    </source>
</evidence>
<evidence type="ECO:0000256" key="1">
    <source>
        <dbReference type="ARBA" id="ARBA00023015"/>
    </source>
</evidence>
<feature type="compositionally biased region" description="Polar residues" evidence="4">
    <location>
        <begin position="93"/>
        <end position="110"/>
    </location>
</feature>